<feature type="compositionally biased region" description="Gly residues" evidence="1">
    <location>
        <begin position="1"/>
        <end position="14"/>
    </location>
</feature>
<organism evidence="4 5">
    <name type="scientific">Streptomyces autolyticus</name>
    <dbReference type="NCBI Taxonomy" id="75293"/>
    <lineage>
        <taxon>Bacteria</taxon>
        <taxon>Bacillati</taxon>
        <taxon>Actinomycetota</taxon>
        <taxon>Actinomycetes</taxon>
        <taxon>Kitasatosporales</taxon>
        <taxon>Streptomycetaceae</taxon>
        <taxon>Streptomyces</taxon>
    </lineage>
</organism>
<name>A0ABN4W9A6_9ACTN</name>
<proteinExistence type="predicted"/>
<dbReference type="Pfam" id="PF00535">
    <property type="entry name" value="Glycos_transf_2"/>
    <property type="match status" value="1"/>
</dbReference>
<evidence type="ECO:0000259" key="3">
    <source>
        <dbReference type="Pfam" id="PF13632"/>
    </source>
</evidence>
<dbReference type="RefSeq" id="WP_087684280.1">
    <property type="nucleotide sequence ID" value="NZ_CP019458.1"/>
</dbReference>
<dbReference type="Proteomes" id="UP000187851">
    <property type="component" value="Chromosome"/>
</dbReference>
<dbReference type="Gene3D" id="3.90.550.10">
    <property type="entry name" value="Spore Coat Polysaccharide Biosynthesis Protein SpsA, Chain A"/>
    <property type="match status" value="1"/>
</dbReference>
<dbReference type="InterPro" id="IPR029044">
    <property type="entry name" value="Nucleotide-diphossugar_trans"/>
</dbReference>
<dbReference type="SUPFAM" id="SSF53448">
    <property type="entry name" value="Nucleotide-diphospho-sugar transferases"/>
    <property type="match status" value="1"/>
</dbReference>
<keyword evidence="5" id="KW-1185">Reference proteome</keyword>
<dbReference type="EMBL" id="CP019458">
    <property type="protein sequence ID" value="AQA13843.1"/>
    <property type="molecule type" value="Genomic_DNA"/>
</dbReference>
<dbReference type="InterPro" id="IPR050834">
    <property type="entry name" value="Glycosyltransf_2"/>
</dbReference>
<evidence type="ECO:0000256" key="1">
    <source>
        <dbReference type="SAM" id="MobiDB-lite"/>
    </source>
</evidence>
<dbReference type="InterPro" id="IPR001173">
    <property type="entry name" value="Glyco_trans_2-like"/>
</dbReference>
<reference evidence="4 5" key="1">
    <citation type="journal article" date="2017" name="J. Biotechnol.">
        <title>The complete genome sequence of Streptomyces autolyticus CGMCC 0516, the producer of geldanamycin, autolytimycin, reblastatin and elaiophylin.</title>
        <authorList>
            <person name="Yin M."/>
            <person name="Jiang M."/>
            <person name="Ren Z."/>
            <person name="Dong Y."/>
            <person name="Lu T."/>
        </authorList>
    </citation>
    <scope>NUCLEOTIDE SEQUENCE [LARGE SCALE GENOMIC DNA]</scope>
    <source>
        <strain evidence="4 5">CGMCC0516</strain>
    </source>
</reference>
<dbReference type="CDD" id="cd00761">
    <property type="entry name" value="Glyco_tranf_GTA_type"/>
    <property type="match status" value="1"/>
</dbReference>
<accession>A0ABN4W9A6</accession>
<dbReference type="PANTHER" id="PTHR43685">
    <property type="entry name" value="GLYCOSYLTRANSFERASE"/>
    <property type="match status" value="1"/>
</dbReference>
<sequence>MKGDGSGAVGGAGPTEGARAGGVPPPESAVRPAVPPAAQPAVRPEPGSSSSPAAVHGTEEELVSVIVPARDAAATLGRQLDALAAQDHTGPWEVVVVDDGSSDATAEVAESRRSALPALRVIREAGSGGVNRARNVGCRHSRGRLLLFCDADDLVTPGWMSALVRALETAPAAGGALERRSLNSAAALAARPPAAVPGLADSFGFLPYPWGANCAVRREVWERLDGFDPAYTYGSDDVEFFWRAQLSGAALVFASAAVVNYQLRDRPSDMARQYFRYGRSHPMLYRRFAAAGMPRSSTAGACREWGRLLLHAGDLLRSGTARARWLVRAALRTGRIAGSLRHRVRYL</sequence>
<feature type="domain" description="Glycosyltransferase 2-like" evidence="3">
    <location>
        <begin position="204"/>
        <end position="281"/>
    </location>
</feature>
<evidence type="ECO:0000313" key="4">
    <source>
        <dbReference type="EMBL" id="AQA13843.1"/>
    </source>
</evidence>
<evidence type="ECO:0000259" key="2">
    <source>
        <dbReference type="Pfam" id="PF00535"/>
    </source>
</evidence>
<protein>
    <recommendedName>
        <fullName evidence="2 3">Glycosyltransferase 2-like domain-containing protein</fullName>
    </recommendedName>
</protein>
<evidence type="ECO:0000313" key="5">
    <source>
        <dbReference type="Proteomes" id="UP000187851"/>
    </source>
</evidence>
<gene>
    <name evidence="4" type="ORF">BV401_28980</name>
</gene>
<feature type="domain" description="Glycosyltransferase 2-like" evidence="2">
    <location>
        <begin position="64"/>
        <end position="184"/>
    </location>
</feature>
<feature type="compositionally biased region" description="Pro residues" evidence="1">
    <location>
        <begin position="23"/>
        <end position="38"/>
    </location>
</feature>
<dbReference type="PANTHER" id="PTHR43685:SF12">
    <property type="entry name" value="GLYCOSYL TRANSFERASE FAMILY 2"/>
    <property type="match status" value="1"/>
</dbReference>
<feature type="region of interest" description="Disordered" evidence="1">
    <location>
        <begin position="1"/>
        <end position="57"/>
    </location>
</feature>
<dbReference type="Pfam" id="PF13632">
    <property type="entry name" value="Glyco_trans_2_3"/>
    <property type="match status" value="1"/>
</dbReference>